<feature type="binding site" evidence="9">
    <location>
        <begin position="292"/>
        <end position="299"/>
    </location>
    <ligand>
        <name>ATP</name>
        <dbReference type="ChEBI" id="CHEBI:30616"/>
    </ligand>
</feature>
<evidence type="ECO:0000256" key="5">
    <source>
        <dbReference type="ARBA" id="ARBA00022840"/>
    </source>
</evidence>
<feature type="region of interest" description="Disordered" evidence="12">
    <location>
        <begin position="536"/>
        <end position="560"/>
    </location>
</feature>
<organism evidence="14 15">
    <name type="scientific">Ananas comosus</name>
    <name type="common">Pineapple</name>
    <name type="synonym">Ananas ananas</name>
    <dbReference type="NCBI Taxonomy" id="4615"/>
    <lineage>
        <taxon>Eukaryota</taxon>
        <taxon>Viridiplantae</taxon>
        <taxon>Streptophyta</taxon>
        <taxon>Embryophyta</taxon>
        <taxon>Tracheophyta</taxon>
        <taxon>Spermatophyta</taxon>
        <taxon>Magnoliopsida</taxon>
        <taxon>Liliopsida</taxon>
        <taxon>Poales</taxon>
        <taxon>Bromeliaceae</taxon>
        <taxon>Bromelioideae</taxon>
        <taxon>Ananas</taxon>
    </lineage>
</organism>
<dbReference type="PANTHER" id="PTHR47971">
    <property type="entry name" value="KINESIN-RELATED PROTEIN 6"/>
    <property type="match status" value="1"/>
</dbReference>
<evidence type="ECO:0000256" key="12">
    <source>
        <dbReference type="SAM" id="MobiDB-lite"/>
    </source>
</evidence>
<sequence>MGGQVQQSNAAAAAAALYDHHHPAPAAGAGGPGTAGDVGDAVMARWLQSAGLQHLASPLTSSADNRALPNLLMQGYGPQTVEEKQKLYKLLRSLNFNGESVSEPYTPTAQSFGAAGALDGFYSPELRGEFGAGLLDLHAMDDTELLSEHVTSEPFEPSPFMPKEIDDDYDIVPGGQQGPADINIRSSTSEKEISTKENNVAKIKVVVRKRPLNKKEISRKEDDIVTVHNSSYLTVHEPKLKVDLTAYVEKHEFWFDAVLDEHVSNDEVYRVTVEPIIPTIFERTKATCFAYGQTGSGKTFTMQPLPLRAAEDIVRYLHQPAYRNQKFKLWLSYFEIYGGKLFDLLCDRRKLCMREDGRQQVCIVGLQEFEVLDVQIVKEYIEKGNAARSTGSTGANEESSRSHAILQLAIKKHKEITDPRRQKDVNEAKTGKVVGKISFIDLAGSERGADTTDNDRQTRIEGAEINKSLLALKECIRALDNDQIHIPFRGSKLTEVLRDSFVGNSRTIMISCISPNAGSCEHTLNTLRYADRVKSLSKSGNPKKDQAQATGLSGFSSKESASASSYPLSVEADDTSEQIQDFKALDIPRRNAENFSFNSTSEPERSSFSMTTNYSLRGRDESGPPFEREQERERERFESKSSQGGYSNKQSVQNSFENRDEEKVPKVSPPRRKGYRDEKMEKQVNWSRKDAGPESAPTGYRQRQQQQPVPDSSSFNVSRQYEKEIPCNDGEINALLEEEEALIAAHRKEIENTMEIVREEMNLLAEVDQPGSLIDNYVTQLSFVLSRKAAGLVSLQARLARFQHRLKEQEILSRKKSSR</sequence>
<evidence type="ECO:0000256" key="7">
    <source>
        <dbReference type="ARBA" id="ARBA00023212"/>
    </source>
</evidence>
<dbReference type="InterPro" id="IPR027640">
    <property type="entry name" value="Kinesin-like_fam"/>
</dbReference>
<feature type="coiled-coil region" evidence="11">
    <location>
        <begin position="736"/>
        <end position="767"/>
    </location>
</feature>
<keyword evidence="6 9" id="KW-0505">Motor protein</keyword>
<dbReference type="AlphaFoldDB" id="A0A199VZH7"/>
<protein>
    <recommendedName>
        <fullName evidence="10">Kinesin-like protein</fullName>
    </recommendedName>
</protein>
<evidence type="ECO:0000313" key="15">
    <source>
        <dbReference type="Proteomes" id="UP000092600"/>
    </source>
</evidence>
<feature type="compositionally biased region" description="Polar residues" evidence="12">
    <location>
        <begin position="701"/>
        <end position="717"/>
    </location>
</feature>
<dbReference type="SUPFAM" id="SSF52540">
    <property type="entry name" value="P-loop containing nucleoside triphosphate hydrolases"/>
    <property type="match status" value="1"/>
</dbReference>
<keyword evidence="3 10" id="KW-0493">Microtubule</keyword>
<dbReference type="SMART" id="SM00129">
    <property type="entry name" value="KISc"/>
    <property type="match status" value="1"/>
</dbReference>
<feature type="compositionally biased region" description="Basic and acidic residues" evidence="12">
    <location>
        <begin position="675"/>
        <end position="692"/>
    </location>
</feature>
<evidence type="ECO:0000256" key="2">
    <source>
        <dbReference type="ARBA" id="ARBA00022490"/>
    </source>
</evidence>
<dbReference type="Pfam" id="PF00225">
    <property type="entry name" value="Kinesin"/>
    <property type="match status" value="1"/>
</dbReference>
<feature type="compositionally biased region" description="Polar residues" evidence="12">
    <location>
        <begin position="640"/>
        <end position="656"/>
    </location>
</feature>
<dbReference type="FunFam" id="3.40.850.10:FF:000012">
    <property type="entry name" value="Kinesin-like protein"/>
    <property type="match status" value="1"/>
</dbReference>
<comment type="caution">
    <text evidence="14">The sequence shown here is derived from an EMBL/GenBank/DDBJ whole genome shotgun (WGS) entry which is preliminary data.</text>
</comment>
<dbReference type="InterPro" id="IPR001752">
    <property type="entry name" value="Kinesin_motor_dom"/>
</dbReference>
<keyword evidence="7" id="KW-0206">Cytoskeleton</keyword>
<evidence type="ECO:0000313" key="14">
    <source>
        <dbReference type="EMBL" id="OAY82429.1"/>
    </source>
</evidence>
<feature type="compositionally biased region" description="Basic and acidic residues" evidence="12">
    <location>
        <begin position="617"/>
        <end position="639"/>
    </location>
</feature>
<evidence type="ECO:0000256" key="11">
    <source>
        <dbReference type="SAM" id="Coils"/>
    </source>
</evidence>
<evidence type="ECO:0000256" key="10">
    <source>
        <dbReference type="RuleBase" id="RU000394"/>
    </source>
</evidence>
<feature type="compositionally biased region" description="Polar residues" evidence="12">
    <location>
        <begin position="594"/>
        <end position="615"/>
    </location>
</feature>
<dbReference type="STRING" id="4615.A0A199VZH7"/>
<dbReference type="PANTHER" id="PTHR47971:SF8">
    <property type="entry name" value="KINESIN-LIKE PROTEIN"/>
    <property type="match status" value="1"/>
</dbReference>
<evidence type="ECO:0000259" key="13">
    <source>
        <dbReference type="PROSITE" id="PS50067"/>
    </source>
</evidence>
<accession>A0A199VZH7</accession>
<comment type="similarity">
    <text evidence="8">Belongs to the TRAFAC class myosin-kinesin ATPase superfamily. Kinesin family. KIN-13 subfamily.</text>
</comment>
<evidence type="ECO:0000256" key="8">
    <source>
        <dbReference type="ARBA" id="ARBA00061030"/>
    </source>
</evidence>
<proteinExistence type="inferred from homology"/>
<dbReference type="GO" id="GO:1903338">
    <property type="term" value="P:regulation of cell wall organization or biogenesis"/>
    <property type="evidence" value="ECO:0007669"/>
    <property type="project" value="UniProtKB-ARBA"/>
</dbReference>
<dbReference type="PRINTS" id="PR00380">
    <property type="entry name" value="KINESINHEAVY"/>
</dbReference>
<dbReference type="GO" id="GO:0003777">
    <property type="term" value="F:microtubule motor activity"/>
    <property type="evidence" value="ECO:0007669"/>
    <property type="project" value="InterPro"/>
</dbReference>
<dbReference type="InterPro" id="IPR036961">
    <property type="entry name" value="Kinesin_motor_dom_sf"/>
</dbReference>
<evidence type="ECO:0000256" key="1">
    <source>
        <dbReference type="ARBA" id="ARBA00004245"/>
    </source>
</evidence>
<dbReference type="EMBL" id="LSRQ01000499">
    <property type="protein sequence ID" value="OAY82429.1"/>
    <property type="molecule type" value="Genomic_DNA"/>
</dbReference>
<dbReference type="Proteomes" id="UP000092600">
    <property type="component" value="Unassembled WGS sequence"/>
</dbReference>
<keyword evidence="4 9" id="KW-0547">Nucleotide-binding</keyword>
<name>A0A199VZH7_ANACO</name>
<reference evidence="14 15" key="1">
    <citation type="journal article" date="2016" name="DNA Res.">
        <title>The draft genome of MD-2 pineapple using hybrid error correction of long reads.</title>
        <authorList>
            <person name="Redwan R.M."/>
            <person name="Saidin A."/>
            <person name="Kumar S.V."/>
        </authorList>
    </citation>
    <scope>NUCLEOTIDE SEQUENCE [LARGE SCALE GENOMIC DNA]</scope>
    <source>
        <strain evidence="15">cv. MD2</strain>
        <tissue evidence="14">Leaf</tissue>
    </source>
</reference>
<feature type="region of interest" description="Disordered" evidence="12">
    <location>
        <begin position="594"/>
        <end position="717"/>
    </location>
</feature>
<dbReference type="PROSITE" id="PS50067">
    <property type="entry name" value="KINESIN_MOTOR_2"/>
    <property type="match status" value="1"/>
</dbReference>
<evidence type="ECO:0000256" key="3">
    <source>
        <dbReference type="ARBA" id="ARBA00022701"/>
    </source>
</evidence>
<dbReference type="GO" id="GO:0007019">
    <property type="term" value="P:microtubule depolymerization"/>
    <property type="evidence" value="ECO:0007669"/>
    <property type="project" value="TreeGrafter"/>
</dbReference>
<evidence type="ECO:0000256" key="9">
    <source>
        <dbReference type="PROSITE-ProRule" id="PRU00283"/>
    </source>
</evidence>
<dbReference type="GO" id="GO:0005524">
    <property type="term" value="F:ATP binding"/>
    <property type="evidence" value="ECO:0007669"/>
    <property type="project" value="UniProtKB-UniRule"/>
</dbReference>
<dbReference type="InterPro" id="IPR019821">
    <property type="entry name" value="Kinesin_motor_CS"/>
</dbReference>
<dbReference type="Gene3D" id="3.40.850.10">
    <property type="entry name" value="Kinesin motor domain"/>
    <property type="match status" value="1"/>
</dbReference>
<dbReference type="PROSITE" id="PS00411">
    <property type="entry name" value="KINESIN_MOTOR_1"/>
    <property type="match status" value="1"/>
</dbReference>
<dbReference type="CDD" id="cd01367">
    <property type="entry name" value="KISc_KIF2_like"/>
    <property type="match status" value="1"/>
</dbReference>
<dbReference type="GO" id="GO:0007018">
    <property type="term" value="P:microtubule-based movement"/>
    <property type="evidence" value="ECO:0007669"/>
    <property type="project" value="InterPro"/>
</dbReference>
<keyword evidence="11" id="KW-0175">Coiled coil</keyword>
<keyword evidence="2" id="KW-0963">Cytoplasm</keyword>
<gene>
    <name evidence="14" type="ORF">ACMD2_06913</name>
</gene>
<dbReference type="GO" id="GO:0008017">
    <property type="term" value="F:microtubule binding"/>
    <property type="evidence" value="ECO:0007669"/>
    <property type="project" value="InterPro"/>
</dbReference>
<comment type="subcellular location">
    <subcellularLocation>
        <location evidence="1">Cytoplasm</location>
        <location evidence="1">Cytoskeleton</location>
    </subcellularLocation>
</comment>
<dbReference type="GO" id="GO:0005874">
    <property type="term" value="C:microtubule"/>
    <property type="evidence" value="ECO:0007669"/>
    <property type="project" value="UniProtKB-KW"/>
</dbReference>
<evidence type="ECO:0000256" key="6">
    <source>
        <dbReference type="ARBA" id="ARBA00023175"/>
    </source>
</evidence>
<evidence type="ECO:0000256" key="4">
    <source>
        <dbReference type="ARBA" id="ARBA00022741"/>
    </source>
</evidence>
<keyword evidence="5 9" id="KW-0067">ATP-binding</keyword>
<feature type="domain" description="Kinesin motor" evidence="13">
    <location>
        <begin position="202"/>
        <end position="536"/>
    </location>
</feature>
<dbReference type="InterPro" id="IPR027417">
    <property type="entry name" value="P-loop_NTPase"/>
</dbReference>